<dbReference type="InterPro" id="IPR011009">
    <property type="entry name" value="Kinase-like_dom_sf"/>
</dbReference>
<evidence type="ECO:0000256" key="1">
    <source>
        <dbReference type="ARBA" id="ARBA00022527"/>
    </source>
</evidence>
<dbReference type="GO" id="GO:0005634">
    <property type="term" value="C:nucleus"/>
    <property type="evidence" value="ECO:0007669"/>
    <property type="project" value="TreeGrafter"/>
</dbReference>
<dbReference type="PANTHER" id="PTHR24345">
    <property type="entry name" value="SERINE/THREONINE-PROTEIN KINASE PLK"/>
    <property type="match status" value="1"/>
</dbReference>
<gene>
    <name evidence="7" type="ORF">RDWZM_008945</name>
</gene>
<dbReference type="PROSITE" id="PS50011">
    <property type="entry name" value="PROTEIN_KINASE_DOM"/>
    <property type="match status" value="1"/>
</dbReference>
<dbReference type="InterPro" id="IPR000719">
    <property type="entry name" value="Prot_kinase_dom"/>
</dbReference>
<dbReference type="Gene3D" id="1.10.510.10">
    <property type="entry name" value="Transferase(Phosphotransferase) domain 1"/>
    <property type="match status" value="1"/>
</dbReference>
<dbReference type="FunFam" id="1.10.510.10:FF:000571">
    <property type="entry name" value="Maternal embryonic leucine zipper kinase"/>
    <property type="match status" value="1"/>
</dbReference>
<dbReference type="SMART" id="SM00220">
    <property type="entry name" value="S_TKc"/>
    <property type="match status" value="1"/>
</dbReference>
<dbReference type="GO" id="GO:0005524">
    <property type="term" value="F:ATP binding"/>
    <property type="evidence" value="ECO:0007669"/>
    <property type="project" value="UniProtKB-KW"/>
</dbReference>
<evidence type="ECO:0000259" key="6">
    <source>
        <dbReference type="PROSITE" id="PS50011"/>
    </source>
</evidence>
<dbReference type="PROSITE" id="PS00108">
    <property type="entry name" value="PROTEIN_KINASE_ST"/>
    <property type="match status" value="1"/>
</dbReference>
<evidence type="ECO:0000256" key="5">
    <source>
        <dbReference type="ARBA" id="ARBA00022840"/>
    </source>
</evidence>
<accession>A0A9Q0M0F8</accession>
<keyword evidence="4" id="KW-0418">Kinase</keyword>
<keyword evidence="8" id="KW-1185">Reference proteome</keyword>
<evidence type="ECO:0000256" key="3">
    <source>
        <dbReference type="ARBA" id="ARBA00022741"/>
    </source>
</evidence>
<evidence type="ECO:0000313" key="8">
    <source>
        <dbReference type="Proteomes" id="UP001142055"/>
    </source>
</evidence>
<keyword evidence="1" id="KW-0723">Serine/threonine-protein kinase</keyword>
<comment type="caution">
    <text evidence="7">The sequence shown here is derived from an EMBL/GenBank/DDBJ whole genome shotgun (WGS) entry which is preliminary data.</text>
</comment>
<dbReference type="Proteomes" id="UP001142055">
    <property type="component" value="Chromosome 3"/>
</dbReference>
<dbReference type="SUPFAM" id="SSF56112">
    <property type="entry name" value="Protein kinase-like (PK-like)"/>
    <property type="match status" value="1"/>
</dbReference>
<dbReference type="AlphaFoldDB" id="A0A9Q0M0F8"/>
<dbReference type="Pfam" id="PF00069">
    <property type="entry name" value="Pkinase"/>
    <property type="match status" value="1"/>
</dbReference>
<keyword evidence="5" id="KW-0067">ATP-binding</keyword>
<organism evidence="7 8">
    <name type="scientific">Blomia tropicalis</name>
    <name type="common">Mite</name>
    <dbReference type="NCBI Taxonomy" id="40697"/>
    <lineage>
        <taxon>Eukaryota</taxon>
        <taxon>Metazoa</taxon>
        <taxon>Ecdysozoa</taxon>
        <taxon>Arthropoda</taxon>
        <taxon>Chelicerata</taxon>
        <taxon>Arachnida</taxon>
        <taxon>Acari</taxon>
        <taxon>Acariformes</taxon>
        <taxon>Sarcoptiformes</taxon>
        <taxon>Astigmata</taxon>
        <taxon>Glycyphagoidea</taxon>
        <taxon>Echimyopodidae</taxon>
        <taxon>Blomia</taxon>
    </lineage>
</organism>
<keyword evidence="3" id="KW-0547">Nucleotide-binding</keyword>
<dbReference type="InterPro" id="IPR008271">
    <property type="entry name" value="Ser/Thr_kinase_AS"/>
</dbReference>
<keyword evidence="2" id="KW-0808">Transferase</keyword>
<dbReference type="EMBL" id="JAPWDV010000003">
    <property type="protein sequence ID" value="KAJ6217788.1"/>
    <property type="molecule type" value="Genomic_DNA"/>
</dbReference>
<dbReference type="OMA" id="NHRIYIF"/>
<sequence length="300" mass="34953">MEILVKRGYTEFNRIDSGGQGNVYRTTKDGHVYAIKVIPVIDRDAQLDNDLKRELSISKSLHHPNCIQIKDLFRTKTRVYLVMDFMPNGTIGNLVRKEGPLCEWNTKAWFCPIAKAVSYLHANMIAHRDLKLDNILLDTNYNPIVADFGFARIVEYTAGRLNKSDTFCGTMSYSPPEILKQVRYNPFACDVWSLGVILFTMINQMYPFDRKEGANRMYERMLARDYHLQPQIEQKVSLELQDLIRIILEPDPKRRPSIGNVCEHPWFPIILHETKYLNMDNVRENGKWENSCSINNRKHK</sequence>
<protein>
    <recommendedName>
        <fullName evidence="6">Protein kinase domain-containing protein</fullName>
    </recommendedName>
</protein>
<evidence type="ECO:0000256" key="2">
    <source>
        <dbReference type="ARBA" id="ARBA00022679"/>
    </source>
</evidence>
<proteinExistence type="predicted"/>
<evidence type="ECO:0000256" key="4">
    <source>
        <dbReference type="ARBA" id="ARBA00022777"/>
    </source>
</evidence>
<name>A0A9Q0M0F8_BLOTA</name>
<evidence type="ECO:0000313" key="7">
    <source>
        <dbReference type="EMBL" id="KAJ6217788.1"/>
    </source>
</evidence>
<feature type="domain" description="Protein kinase" evidence="6">
    <location>
        <begin position="9"/>
        <end position="267"/>
    </location>
</feature>
<dbReference type="PIRSF" id="PIRSF000654">
    <property type="entry name" value="Integrin-linked_kinase"/>
    <property type="match status" value="1"/>
</dbReference>
<dbReference type="PANTHER" id="PTHR24345:SF0">
    <property type="entry name" value="CELL CYCLE SERINE_THREONINE-PROTEIN KINASE CDC5_MSD2"/>
    <property type="match status" value="1"/>
</dbReference>
<reference evidence="7" key="1">
    <citation type="submission" date="2022-12" db="EMBL/GenBank/DDBJ databases">
        <title>Genome assemblies of Blomia tropicalis.</title>
        <authorList>
            <person name="Cui Y."/>
        </authorList>
    </citation>
    <scope>NUCLEOTIDE SEQUENCE</scope>
    <source>
        <tissue evidence="7">Adult mites</tissue>
    </source>
</reference>
<dbReference type="GO" id="GO:0004674">
    <property type="term" value="F:protein serine/threonine kinase activity"/>
    <property type="evidence" value="ECO:0007669"/>
    <property type="project" value="UniProtKB-KW"/>
</dbReference>